<sequence length="395" mass="46941">MLNNYEPKVPLVFKKYERKFLKNFRYILCFICILLLLLFLFWHESPIQQGQGFLQRGKKQLQKYPETVLAQLDDKYTNWSLTDEIKEQLWEAIQKSPINKKTGRHYLMVFLSNEGMIEYTLNSLCSIKHAGVEKNKRITIALDQEAYDKLKNIDEPVILFEKNFTKKLVNNYKLVDFYNIVKIRPTIVHQFLLWNTEFIHSDSDIVYLKNPLEVFNDEADYEVQCDSKEYYQIPYKRMPVPWQVNLGFYKVHPSPVLLKLLPLCLKGMYEEPRRHDQSVMRKILKPYPTTWLNEDTVIVNTSTLLGEDTPNITYRFLDPMIVTNAGGLYKEGHDDWKNEAKRRNIDMPTLVHFFHIGHSREKKIVMTDNNLWFVDKQNKCVKKKPKGAIEFQAWQ</sequence>
<dbReference type="InterPro" id="IPR029044">
    <property type="entry name" value="Nucleotide-diphossugar_trans"/>
</dbReference>
<keyword evidence="2" id="KW-0812">Transmembrane</keyword>
<evidence type="ECO:0000256" key="2">
    <source>
        <dbReference type="SAM" id="Phobius"/>
    </source>
</evidence>
<evidence type="ECO:0000259" key="3">
    <source>
        <dbReference type="Pfam" id="PF03407"/>
    </source>
</evidence>
<accession>A0ABR2J1S6</accession>
<organism evidence="4 5">
    <name type="scientific">Tritrichomonas musculus</name>
    <dbReference type="NCBI Taxonomy" id="1915356"/>
    <lineage>
        <taxon>Eukaryota</taxon>
        <taxon>Metamonada</taxon>
        <taxon>Parabasalia</taxon>
        <taxon>Tritrichomonadida</taxon>
        <taxon>Tritrichomonadidae</taxon>
        <taxon>Tritrichomonas</taxon>
    </lineage>
</organism>
<dbReference type="EMBL" id="JAPFFF010000013">
    <property type="protein sequence ID" value="KAK8871848.1"/>
    <property type="molecule type" value="Genomic_DNA"/>
</dbReference>
<evidence type="ECO:0000256" key="1">
    <source>
        <dbReference type="ARBA" id="ARBA00007033"/>
    </source>
</evidence>
<dbReference type="Proteomes" id="UP001470230">
    <property type="component" value="Unassembled WGS sequence"/>
</dbReference>
<proteinExistence type="inferred from homology"/>
<dbReference type="PANTHER" id="PTHR47032">
    <property type="entry name" value="UDP-D-XYLOSE:L-FUCOSE ALPHA-1,3-D-XYLOSYLTRANSFERASE-RELATED"/>
    <property type="match status" value="1"/>
</dbReference>
<gene>
    <name evidence="4" type="ORF">M9Y10_007592</name>
</gene>
<evidence type="ECO:0000313" key="5">
    <source>
        <dbReference type="Proteomes" id="UP001470230"/>
    </source>
</evidence>
<comment type="similarity">
    <text evidence="1">Belongs to the glycosyltransferase 77 family.</text>
</comment>
<keyword evidence="2" id="KW-1133">Transmembrane helix</keyword>
<reference evidence="4 5" key="1">
    <citation type="submission" date="2024-04" db="EMBL/GenBank/DDBJ databases">
        <title>Tritrichomonas musculus Genome.</title>
        <authorList>
            <person name="Alves-Ferreira E."/>
            <person name="Grigg M."/>
            <person name="Lorenzi H."/>
            <person name="Galac M."/>
        </authorList>
    </citation>
    <scope>NUCLEOTIDE SEQUENCE [LARGE SCALE GENOMIC DNA]</scope>
    <source>
        <strain evidence="4 5">EAF2021</strain>
    </source>
</reference>
<dbReference type="SUPFAM" id="SSF53448">
    <property type="entry name" value="Nucleotide-diphospho-sugar transferases"/>
    <property type="match status" value="1"/>
</dbReference>
<name>A0ABR2J1S6_9EUKA</name>
<keyword evidence="5" id="KW-1185">Reference proteome</keyword>
<comment type="caution">
    <text evidence="4">The sequence shown here is derived from an EMBL/GenBank/DDBJ whole genome shotgun (WGS) entry which is preliminary data.</text>
</comment>
<keyword evidence="2" id="KW-0472">Membrane</keyword>
<evidence type="ECO:0000313" key="4">
    <source>
        <dbReference type="EMBL" id="KAK8871848.1"/>
    </source>
</evidence>
<dbReference type="InterPro" id="IPR005069">
    <property type="entry name" value="Nucl-diP-sugar_transferase"/>
</dbReference>
<protein>
    <recommendedName>
        <fullName evidence="3">Nucleotide-diphospho-sugar transferase domain-containing protein</fullName>
    </recommendedName>
</protein>
<feature type="domain" description="Nucleotide-diphospho-sugar transferase" evidence="3">
    <location>
        <begin position="138"/>
        <end position="363"/>
    </location>
</feature>
<feature type="transmembrane region" description="Helical" evidence="2">
    <location>
        <begin position="24"/>
        <end position="42"/>
    </location>
</feature>
<dbReference type="Pfam" id="PF03407">
    <property type="entry name" value="Nucleotid_trans"/>
    <property type="match status" value="1"/>
</dbReference>
<dbReference type="PANTHER" id="PTHR47032:SF1">
    <property type="entry name" value="UDP-D-XYLOSE:L-FUCOSE ALPHA-1,3-D-XYLOSYLTRANSFERASE-RELATED"/>
    <property type="match status" value="1"/>
</dbReference>
<dbReference type="InterPro" id="IPR052636">
    <property type="entry name" value="UDP-D-xylose:L-fucose_XylT"/>
</dbReference>